<proteinExistence type="predicted"/>
<name>A0A1I2PCV2_9BACL</name>
<dbReference type="RefSeq" id="WP_093670157.1">
    <property type="nucleotide sequence ID" value="NZ_FOOY01000004.1"/>
</dbReference>
<feature type="transmembrane region" description="Helical" evidence="1">
    <location>
        <begin position="127"/>
        <end position="147"/>
    </location>
</feature>
<feature type="transmembrane region" description="Helical" evidence="1">
    <location>
        <begin position="46"/>
        <end position="68"/>
    </location>
</feature>
<reference evidence="3" key="1">
    <citation type="submission" date="2016-10" db="EMBL/GenBank/DDBJ databases">
        <authorList>
            <person name="Varghese N."/>
            <person name="Submissions S."/>
        </authorList>
    </citation>
    <scope>NUCLEOTIDE SEQUENCE [LARGE SCALE GENOMIC DNA]</scope>
    <source>
        <strain evidence="3">ATCC 700379</strain>
    </source>
</reference>
<protein>
    <submittedName>
        <fullName evidence="2">Uncharacterized protein</fullName>
    </submittedName>
</protein>
<feature type="transmembrane region" description="Helical" evidence="1">
    <location>
        <begin position="183"/>
        <end position="204"/>
    </location>
</feature>
<keyword evidence="1" id="KW-0472">Membrane</keyword>
<evidence type="ECO:0000313" key="2">
    <source>
        <dbReference type="EMBL" id="SFG11486.1"/>
    </source>
</evidence>
<dbReference type="Proteomes" id="UP000198752">
    <property type="component" value="Unassembled WGS sequence"/>
</dbReference>
<dbReference type="Pfam" id="PF19845">
    <property type="entry name" value="DUF6320"/>
    <property type="match status" value="1"/>
</dbReference>
<sequence length="219" mass="24695">MKYCEKCKVSIRGKDTNCPLCQNRLSGTDEEELYPFVPTIYRQYELFFKLLIFSTITIGVLCVAVNLILPDSGYWSLFVVVGIACFWISLIYALQKKGNIPNNITAQVFILSLLSIGWDWITDWRGWSLNYVIPIGCSVAMISLAIIAKVTKMPAEDYIVYFIIDILFGIVPLILYLTGQVGFIIPSVICISLSVLSLTALILFEGKNVLREMAKNFHV</sequence>
<gene>
    <name evidence="2" type="ORF">SAMN02982927_00729</name>
</gene>
<evidence type="ECO:0000256" key="1">
    <source>
        <dbReference type="SAM" id="Phobius"/>
    </source>
</evidence>
<evidence type="ECO:0000313" key="3">
    <source>
        <dbReference type="Proteomes" id="UP000198752"/>
    </source>
</evidence>
<keyword evidence="3" id="KW-1185">Reference proteome</keyword>
<feature type="transmembrane region" description="Helical" evidence="1">
    <location>
        <begin position="159"/>
        <end position="177"/>
    </location>
</feature>
<dbReference type="InterPro" id="IPR046283">
    <property type="entry name" value="DUF6320"/>
</dbReference>
<dbReference type="AlphaFoldDB" id="A0A1I2PCV2"/>
<accession>A0A1I2PCV2</accession>
<feature type="transmembrane region" description="Helical" evidence="1">
    <location>
        <begin position="104"/>
        <end position="121"/>
    </location>
</feature>
<keyword evidence="1" id="KW-1133">Transmembrane helix</keyword>
<feature type="transmembrane region" description="Helical" evidence="1">
    <location>
        <begin position="74"/>
        <end position="92"/>
    </location>
</feature>
<dbReference type="STRING" id="269670.SAMN02982927_00729"/>
<organism evidence="2 3">
    <name type="scientific">Sporolactobacillus nakayamae</name>
    <dbReference type="NCBI Taxonomy" id="269670"/>
    <lineage>
        <taxon>Bacteria</taxon>
        <taxon>Bacillati</taxon>
        <taxon>Bacillota</taxon>
        <taxon>Bacilli</taxon>
        <taxon>Bacillales</taxon>
        <taxon>Sporolactobacillaceae</taxon>
        <taxon>Sporolactobacillus</taxon>
    </lineage>
</organism>
<dbReference type="OrthoDB" id="80070at2"/>
<keyword evidence="1" id="KW-0812">Transmembrane</keyword>
<dbReference type="EMBL" id="FOOY01000004">
    <property type="protein sequence ID" value="SFG11486.1"/>
    <property type="molecule type" value="Genomic_DNA"/>
</dbReference>